<accession>A0A1A8XYW7</accession>
<dbReference type="SUPFAM" id="SSF52540">
    <property type="entry name" value="P-loop containing nucleoside triphosphate hydrolases"/>
    <property type="match status" value="1"/>
</dbReference>
<feature type="compositionally biased region" description="Basic and acidic residues" evidence="1">
    <location>
        <begin position="1150"/>
        <end position="1167"/>
    </location>
</feature>
<proteinExistence type="predicted"/>
<feature type="region of interest" description="Disordered" evidence="1">
    <location>
        <begin position="1143"/>
        <end position="1168"/>
    </location>
</feature>
<name>A0A1A8XYW7_9PROT</name>
<dbReference type="STRING" id="1860102.ACCAA_80001"/>
<gene>
    <name evidence="2" type="ORF">ACCAA_80001</name>
</gene>
<dbReference type="Proteomes" id="UP000199169">
    <property type="component" value="Unassembled WGS sequence"/>
</dbReference>
<sequence>MDGPSQKRVSSPISTGGEGVFFEQHVAAYWLAQLLVRSIPPILSDTGVTEVHFQTEHLGFNTDDVLVVCARAGAATARLVGQVKRSFTISAADDECKKAIGDFWKDFKKADPFNPQHDRFALVTLRGTNTLLENFVGLLDCARGAADGEEFERRLSLDGFISKKSVHQCNELCEIVSTLEGTPVTAIDLWPFLRVLHVLSLDLHTSTRQTEAHVKTLLALKSTDPDPVASATAAWDALLAFASEAGPAARSLKRADLPAALVQAYGEVGANEQRVLTALKNHTDFVLRKIRTTIGPAFHLRRAGIVQKVLAAIEAKQVVLITGPAGSGKSVIGKEAVACLSREFFAFGFRVEEFAVAHIDETLHNSQIPARATELQAILGAQGRKVLVIESVERLLEKPTRDAFSDLMTLAQGDNGLGILITCRDYSVEQVQASFLQAAGIDHAVIEVPPLDDTELQEIQAAFPSLAVPLDNPALREILRNPYFIDKALQIPWDAGRPLPENERDFRAVFWRQIVRADQNPADGMPRLREVALQELAVRRARALSDYVPATGLNAAAIALLKQDSVVVSPDTNALLVATAHDVLEDWAILQWIEEQHLTDETAFKALSSAIGPHPAVRRSYRKWVAELVDRDAPAADRLFSAAIAQADVPAQFRDDTLVSLLKAPSASEFLTRNEAELLANDRAILRRVIHLLRVACVTSPAWLADVRGHSSILSVPEGAVWATVVRLVHRSIGSFGPEDAPLLLALIEDAVRGVSWWAPDIDGAEPVSGIAHWLLPRFDHYRGGDTRKRILKVIAKIPKADPARFEAVLRGQIREGCRRDPVAEEFRDILLAGLDGAAAARDLPDLLISVALDTLLATEEYLRAEPYGRSSIDIDLFFGIKEHLRHDFFPASAFRGPWINLLTHHPRRGLDFLIQVFNHSAGWYAHPRLRDRLEPAWGVELTFANGTTRKQWVNPRLWGLYRGMTVGPYSLQSLLMAFEKWLLDYAKSHPEGLDAVLLEILQHSDSAALAAVVASVATAHPHRSGEALLVLLSVQDYIEIDRSRMASEHQTSSLTGLFPTLRAENKIYEEERKKSNALPHRKHDLEAAIANLQLGSLAPRVHAIIDRYIAALPAPDKRNERDLTWQLALHRMDFRQYDVADTQPAADETSARDGEAPPKNYIRLEPKPPAPEVQQLIDESTKSLGEMNARLGVYMWGLQTYQREAGSADPALWREKLASANGMDRTAEHPDNSRNAPGFVAAVCVRDHWDEMLPEEKEWCIDVICSEISMHANQWGTIDRLQRFSMLADRPCAFVVPLLLSKALTETQTPRVHQAFIAAVTHPIDEVRSYATWGIDNKFWAANPALALRAVNAIATEAALADRDWNAEEKKRYDKRRTPDSISAAAAEDVRQRFWTEGEIAADAHVRFDITEIFGAEANAKVLAILGQVPNEPLAVAAHLRASEDLVECWNREHDRSPDRRERNFDREQAISDRIQQFAMRASDADAEQVLQPILDAVDRHPRKVHNVIQGFTTSEDSNPNTPHYWFLWNLFAVQVKRAKWVAHLDREHPHGSEVLSTIFLTAWWKDNVRHWRSLEGYAHNVDALFDALPPVWIVLDSYVRFLYHIGERSMPAAFVRIANALRRGNPANMLRESNTVFMLEVLLQRHVYARPLELKRDPALREAILYVLDVLVESGSSAAFRMRDDFVTPAA</sequence>
<dbReference type="InterPro" id="IPR027417">
    <property type="entry name" value="P-loop_NTPase"/>
</dbReference>
<evidence type="ECO:0000256" key="1">
    <source>
        <dbReference type="SAM" id="MobiDB-lite"/>
    </source>
</evidence>
<organism evidence="2 3">
    <name type="scientific">Candidatus Accumulibacter aalborgensis</name>
    <dbReference type="NCBI Taxonomy" id="1860102"/>
    <lineage>
        <taxon>Bacteria</taxon>
        <taxon>Pseudomonadati</taxon>
        <taxon>Pseudomonadota</taxon>
        <taxon>Betaproteobacteria</taxon>
        <taxon>Candidatus Accumulibacter</taxon>
    </lineage>
</organism>
<evidence type="ECO:0000313" key="3">
    <source>
        <dbReference type="Proteomes" id="UP000199169"/>
    </source>
</evidence>
<keyword evidence="3" id="KW-1185">Reference proteome</keyword>
<dbReference type="EMBL" id="FLQX01000160">
    <property type="protein sequence ID" value="SBT09896.1"/>
    <property type="molecule type" value="Genomic_DNA"/>
</dbReference>
<reference evidence="2 3" key="1">
    <citation type="submission" date="2016-06" db="EMBL/GenBank/DDBJ databases">
        <authorList>
            <person name="Kjaerup R.B."/>
            <person name="Dalgaard T.S."/>
            <person name="Juul-Madsen H.R."/>
        </authorList>
    </citation>
    <scope>NUCLEOTIDE SEQUENCE [LARGE SCALE GENOMIC DNA]</scope>
    <source>
        <strain evidence="2">3</strain>
    </source>
</reference>
<protein>
    <submittedName>
        <fullName evidence="2">Uncharacterized protein</fullName>
    </submittedName>
</protein>
<evidence type="ECO:0000313" key="2">
    <source>
        <dbReference type="EMBL" id="SBT09896.1"/>
    </source>
</evidence>